<comment type="caution">
    <text evidence="4">The sequence shown here is derived from an EMBL/GenBank/DDBJ whole genome shotgun (WGS) entry which is preliminary data.</text>
</comment>
<dbReference type="InterPro" id="IPR045039">
    <property type="entry name" value="NSI-like"/>
</dbReference>
<proteinExistence type="predicted"/>
<dbReference type="Proteomes" id="UP001209681">
    <property type="component" value="Unassembled WGS sequence"/>
</dbReference>
<evidence type="ECO:0000259" key="3">
    <source>
        <dbReference type="PROSITE" id="PS51186"/>
    </source>
</evidence>
<organism evidence="4 5">
    <name type="scientific">Desulfobotulus pelophilus</name>
    <dbReference type="NCBI Taxonomy" id="2823377"/>
    <lineage>
        <taxon>Bacteria</taxon>
        <taxon>Pseudomonadati</taxon>
        <taxon>Thermodesulfobacteriota</taxon>
        <taxon>Desulfobacteria</taxon>
        <taxon>Desulfobacterales</taxon>
        <taxon>Desulfobacteraceae</taxon>
        <taxon>Desulfobotulus</taxon>
    </lineage>
</organism>
<accession>A0ABT3NAL3</accession>
<name>A0ABT3NAL3_9BACT</name>
<evidence type="ECO:0000313" key="4">
    <source>
        <dbReference type="EMBL" id="MCW7754513.1"/>
    </source>
</evidence>
<dbReference type="CDD" id="cd04301">
    <property type="entry name" value="NAT_SF"/>
    <property type="match status" value="1"/>
</dbReference>
<reference evidence="4 5" key="1">
    <citation type="submission" date="2022-11" db="EMBL/GenBank/DDBJ databases">
        <title>Desulfobotulus tamanensis H1 sp. nov. - anaerobic, alkaliphilic, sulphate reducing bacterium isolated from terrestrial mud volcano.</title>
        <authorList>
            <person name="Frolova A."/>
            <person name="Merkel A.Y."/>
            <person name="Slobodkin A.I."/>
        </authorList>
    </citation>
    <scope>NUCLEOTIDE SEQUENCE [LARGE SCALE GENOMIC DNA]</scope>
    <source>
        <strain evidence="4 5">H1</strain>
    </source>
</reference>
<evidence type="ECO:0000313" key="5">
    <source>
        <dbReference type="Proteomes" id="UP001209681"/>
    </source>
</evidence>
<dbReference type="PANTHER" id="PTHR43626">
    <property type="entry name" value="ACYL-COA N-ACYLTRANSFERASE"/>
    <property type="match status" value="1"/>
</dbReference>
<sequence length="144" mass="16238">MPELLVLREPELKDCREILALYHAENWWQGPDNLELVARIIAGSHLFLTVREQGNIIGMGRAISDGVCDAYIQDVTIHGDYRSKGLGRNMVNELCRLLSQQGIEWIGLIAERGSHPFYEKLGFGIMPRALPMLHGKTLQLMGLQ</sequence>
<keyword evidence="5" id="KW-1185">Reference proteome</keyword>
<dbReference type="EMBL" id="JAPFPW010000012">
    <property type="protein sequence ID" value="MCW7754513.1"/>
    <property type="molecule type" value="Genomic_DNA"/>
</dbReference>
<keyword evidence="2" id="KW-0012">Acyltransferase</keyword>
<gene>
    <name evidence="4" type="ORF">OOT00_11005</name>
</gene>
<dbReference type="InterPro" id="IPR000182">
    <property type="entry name" value="GNAT_dom"/>
</dbReference>
<dbReference type="RefSeq" id="WP_265425428.1">
    <property type="nucleotide sequence ID" value="NZ_JAPFPW010000012.1"/>
</dbReference>
<dbReference type="Pfam" id="PF00583">
    <property type="entry name" value="Acetyltransf_1"/>
    <property type="match status" value="1"/>
</dbReference>
<dbReference type="InterPro" id="IPR016181">
    <property type="entry name" value="Acyl_CoA_acyltransferase"/>
</dbReference>
<protein>
    <submittedName>
        <fullName evidence="4">GNAT family N-acetyltransferase</fullName>
    </submittedName>
</protein>
<evidence type="ECO:0000256" key="1">
    <source>
        <dbReference type="ARBA" id="ARBA00022679"/>
    </source>
</evidence>
<dbReference type="PROSITE" id="PS51186">
    <property type="entry name" value="GNAT"/>
    <property type="match status" value="1"/>
</dbReference>
<evidence type="ECO:0000256" key="2">
    <source>
        <dbReference type="ARBA" id="ARBA00023315"/>
    </source>
</evidence>
<dbReference type="PANTHER" id="PTHR43626:SF4">
    <property type="entry name" value="GCN5-RELATED N-ACETYLTRANSFERASE 2, CHLOROPLASTIC"/>
    <property type="match status" value="1"/>
</dbReference>
<feature type="domain" description="N-acetyltransferase" evidence="3">
    <location>
        <begin position="5"/>
        <end position="139"/>
    </location>
</feature>
<dbReference type="SUPFAM" id="SSF55729">
    <property type="entry name" value="Acyl-CoA N-acyltransferases (Nat)"/>
    <property type="match status" value="1"/>
</dbReference>
<keyword evidence="1" id="KW-0808">Transferase</keyword>
<dbReference type="Gene3D" id="3.40.630.30">
    <property type="match status" value="1"/>
</dbReference>